<keyword evidence="9" id="KW-0902">Two-component regulatory system</keyword>
<keyword evidence="8 11" id="KW-1133">Transmembrane helix</keyword>
<sequence>MNWRNLWHLTSDSVALRLTLYAGMLAVVTSMLLLSIFYVQTASVLEAQFSRQVTATAQRLMAHFEQGGRDALIREIALELTDQVNAETEVLMLMDEKGEKLAGNALGWPFPDPLGDTGEIHHVELNGHPVDAYSVARRLPDGSRLIVGQDIRDLHQMTQRLNRLLLLAGAFVLLVTALGAFLFRRALQQRVEVIRRTAAQVSDGLLNERVPVSRSQDEFALLTHDINHMLDRIERLMTGVRHVSDSVAHNLRTPVARILLTLRPALRPDSTQAELRQAAEFAASQLEELGKIMEKLLQIAELESGMRRTVFSYVDFGAVVRDVVELYSAFAEDSGTKVVLEEPGGIIVEGDRDLLASAVANLIDNALKYAGETAVVNVTLTSRSGRAILTVADNGPGIPEDKRGKIGQRFYRAGRTGEGYGLGLASVVAIVRLHSAEFRILPSAKGAVIELDFPRSCLS</sequence>
<dbReference type="Proteomes" id="UP000294692">
    <property type="component" value="Unassembled WGS sequence"/>
</dbReference>
<dbReference type="InterPro" id="IPR036890">
    <property type="entry name" value="HATPase_C_sf"/>
</dbReference>
<proteinExistence type="predicted"/>
<keyword evidence="10 11" id="KW-0472">Membrane</keyword>
<dbReference type="EC" id="2.7.13.3" evidence="3"/>
<evidence type="ECO:0000256" key="6">
    <source>
        <dbReference type="ARBA" id="ARBA00022692"/>
    </source>
</evidence>
<dbReference type="Gene3D" id="1.10.287.130">
    <property type="match status" value="1"/>
</dbReference>
<feature type="domain" description="Histidine kinase" evidence="12">
    <location>
        <begin position="246"/>
        <end position="457"/>
    </location>
</feature>
<dbReference type="Pfam" id="PF02518">
    <property type="entry name" value="HATPase_c"/>
    <property type="match status" value="1"/>
</dbReference>
<dbReference type="CDD" id="cd00082">
    <property type="entry name" value="HisKA"/>
    <property type="match status" value="1"/>
</dbReference>
<dbReference type="OrthoDB" id="9809766at2"/>
<dbReference type="PROSITE" id="PS50885">
    <property type="entry name" value="HAMP"/>
    <property type="match status" value="1"/>
</dbReference>
<evidence type="ECO:0000256" key="8">
    <source>
        <dbReference type="ARBA" id="ARBA00022989"/>
    </source>
</evidence>
<accession>A0A4R3VDP2</accession>
<dbReference type="SMART" id="SM00304">
    <property type="entry name" value="HAMP"/>
    <property type="match status" value="1"/>
</dbReference>
<dbReference type="InterPro" id="IPR003660">
    <property type="entry name" value="HAMP_dom"/>
</dbReference>
<feature type="transmembrane region" description="Helical" evidence="11">
    <location>
        <begin position="20"/>
        <end position="39"/>
    </location>
</feature>
<dbReference type="SMART" id="SM00387">
    <property type="entry name" value="HATPase_c"/>
    <property type="match status" value="1"/>
</dbReference>
<dbReference type="Pfam" id="PF00512">
    <property type="entry name" value="HisKA"/>
    <property type="match status" value="1"/>
</dbReference>
<keyword evidence="7 14" id="KW-0418">Kinase</keyword>
<dbReference type="PROSITE" id="PS50109">
    <property type="entry name" value="HIS_KIN"/>
    <property type="match status" value="1"/>
</dbReference>
<dbReference type="AlphaFoldDB" id="A0A4R3VDP2"/>
<dbReference type="SUPFAM" id="SSF47384">
    <property type="entry name" value="Homodimeric domain of signal transducing histidine kinase"/>
    <property type="match status" value="1"/>
</dbReference>
<evidence type="ECO:0000259" key="12">
    <source>
        <dbReference type="PROSITE" id="PS50109"/>
    </source>
</evidence>
<comment type="caution">
    <text evidence="14">The sequence shown here is derived from an EMBL/GenBank/DDBJ whole genome shotgun (WGS) entry which is preliminary data.</text>
</comment>
<dbReference type="EMBL" id="SMBX01000002">
    <property type="protein sequence ID" value="TCV01822.1"/>
    <property type="molecule type" value="Genomic_DNA"/>
</dbReference>
<dbReference type="SUPFAM" id="SSF158472">
    <property type="entry name" value="HAMP domain-like"/>
    <property type="match status" value="1"/>
</dbReference>
<evidence type="ECO:0000313" key="14">
    <source>
        <dbReference type="EMBL" id="TCV01822.1"/>
    </source>
</evidence>
<evidence type="ECO:0000256" key="3">
    <source>
        <dbReference type="ARBA" id="ARBA00012438"/>
    </source>
</evidence>
<dbReference type="GO" id="GO:0000155">
    <property type="term" value="F:phosphorelay sensor kinase activity"/>
    <property type="evidence" value="ECO:0007669"/>
    <property type="project" value="InterPro"/>
</dbReference>
<gene>
    <name evidence="14" type="ORF">EV686_102535</name>
</gene>
<reference evidence="14 15" key="1">
    <citation type="submission" date="2019-03" db="EMBL/GenBank/DDBJ databases">
        <title>Genomic Encyclopedia of Type Strains, Phase IV (KMG-IV): sequencing the most valuable type-strain genomes for metagenomic binning, comparative biology and taxonomic classification.</title>
        <authorList>
            <person name="Goeker M."/>
        </authorList>
    </citation>
    <scope>NUCLEOTIDE SEQUENCE [LARGE SCALE GENOMIC DNA]</scope>
    <source>
        <strain evidence="14 15">DSM 100048</strain>
    </source>
</reference>
<dbReference type="PANTHER" id="PTHR45436">
    <property type="entry name" value="SENSOR HISTIDINE KINASE YKOH"/>
    <property type="match status" value="1"/>
</dbReference>
<protein>
    <recommendedName>
        <fullName evidence="3">histidine kinase</fullName>
        <ecNumber evidence="3">2.7.13.3</ecNumber>
    </recommendedName>
</protein>
<dbReference type="RefSeq" id="WP_132474646.1">
    <property type="nucleotide sequence ID" value="NZ_JBHRVM010000001.1"/>
</dbReference>
<dbReference type="Gene3D" id="3.30.565.10">
    <property type="entry name" value="Histidine kinase-like ATPase, C-terminal domain"/>
    <property type="match status" value="1"/>
</dbReference>
<dbReference type="Pfam" id="PF00672">
    <property type="entry name" value="HAMP"/>
    <property type="match status" value="1"/>
</dbReference>
<dbReference type="InterPro" id="IPR004358">
    <property type="entry name" value="Sig_transdc_His_kin-like_C"/>
</dbReference>
<keyword evidence="6 11" id="KW-0812">Transmembrane</keyword>
<dbReference type="InterPro" id="IPR003594">
    <property type="entry name" value="HATPase_dom"/>
</dbReference>
<evidence type="ECO:0000256" key="7">
    <source>
        <dbReference type="ARBA" id="ARBA00022777"/>
    </source>
</evidence>
<evidence type="ECO:0000256" key="9">
    <source>
        <dbReference type="ARBA" id="ARBA00023012"/>
    </source>
</evidence>
<dbReference type="GO" id="GO:0005886">
    <property type="term" value="C:plasma membrane"/>
    <property type="evidence" value="ECO:0007669"/>
    <property type="project" value="TreeGrafter"/>
</dbReference>
<dbReference type="InterPro" id="IPR036097">
    <property type="entry name" value="HisK_dim/P_sf"/>
</dbReference>
<evidence type="ECO:0000256" key="1">
    <source>
        <dbReference type="ARBA" id="ARBA00000085"/>
    </source>
</evidence>
<comment type="catalytic activity">
    <reaction evidence="1">
        <text>ATP + protein L-histidine = ADP + protein N-phospho-L-histidine.</text>
        <dbReference type="EC" id="2.7.13.3"/>
    </reaction>
</comment>
<evidence type="ECO:0000256" key="2">
    <source>
        <dbReference type="ARBA" id="ARBA00004370"/>
    </source>
</evidence>
<dbReference type="PRINTS" id="PR00344">
    <property type="entry name" value="BCTRLSENSOR"/>
</dbReference>
<feature type="transmembrane region" description="Helical" evidence="11">
    <location>
        <begin position="164"/>
        <end position="183"/>
    </location>
</feature>
<dbReference type="InterPro" id="IPR003661">
    <property type="entry name" value="HisK_dim/P_dom"/>
</dbReference>
<evidence type="ECO:0000256" key="11">
    <source>
        <dbReference type="SAM" id="Phobius"/>
    </source>
</evidence>
<evidence type="ECO:0000313" key="15">
    <source>
        <dbReference type="Proteomes" id="UP000294692"/>
    </source>
</evidence>
<keyword evidence="5" id="KW-0808">Transferase</keyword>
<dbReference type="CDD" id="cd06225">
    <property type="entry name" value="HAMP"/>
    <property type="match status" value="1"/>
</dbReference>
<name>A0A4R3VDP2_9BURK</name>
<dbReference type="SMART" id="SM00388">
    <property type="entry name" value="HisKA"/>
    <property type="match status" value="1"/>
</dbReference>
<comment type="subcellular location">
    <subcellularLocation>
        <location evidence="2">Membrane</location>
    </subcellularLocation>
</comment>
<organism evidence="14 15">
    <name type="scientific">Paracandidimonas soli</name>
    <dbReference type="NCBI Taxonomy" id="1917182"/>
    <lineage>
        <taxon>Bacteria</taxon>
        <taxon>Pseudomonadati</taxon>
        <taxon>Pseudomonadota</taxon>
        <taxon>Betaproteobacteria</taxon>
        <taxon>Burkholderiales</taxon>
        <taxon>Alcaligenaceae</taxon>
        <taxon>Paracandidimonas</taxon>
    </lineage>
</organism>
<evidence type="ECO:0000259" key="13">
    <source>
        <dbReference type="PROSITE" id="PS50885"/>
    </source>
</evidence>
<feature type="domain" description="HAMP" evidence="13">
    <location>
        <begin position="185"/>
        <end position="238"/>
    </location>
</feature>
<dbReference type="Gene3D" id="6.10.340.10">
    <property type="match status" value="1"/>
</dbReference>
<evidence type="ECO:0000256" key="5">
    <source>
        <dbReference type="ARBA" id="ARBA00022679"/>
    </source>
</evidence>
<evidence type="ECO:0000256" key="4">
    <source>
        <dbReference type="ARBA" id="ARBA00022553"/>
    </source>
</evidence>
<keyword evidence="4" id="KW-0597">Phosphoprotein</keyword>
<dbReference type="PANTHER" id="PTHR45436:SF8">
    <property type="entry name" value="HISTIDINE KINASE"/>
    <property type="match status" value="1"/>
</dbReference>
<dbReference type="InterPro" id="IPR005467">
    <property type="entry name" value="His_kinase_dom"/>
</dbReference>
<keyword evidence="15" id="KW-1185">Reference proteome</keyword>
<evidence type="ECO:0000256" key="10">
    <source>
        <dbReference type="ARBA" id="ARBA00023136"/>
    </source>
</evidence>
<dbReference type="SUPFAM" id="SSF55874">
    <property type="entry name" value="ATPase domain of HSP90 chaperone/DNA topoisomerase II/histidine kinase"/>
    <property type="match status" value="1"/>
</dbReference>
<dbReference type="InterPro" id="IPR050428">
    <property type="entry name" value="TCS_sensor_his_kinase"/>
</dbReference>